<evidence type="ECO:0000259" key="1">
    <source>
        <dbReference type="SMART" id="SM00849"/>
    </source>
</evidence>
<dbReference type="SMART" id="SM00849">
    <property type="entry name" value="Lactamase_B"/>
    <property type="match status" value="1"/>
</dbReference>
<sequence length="246" mass="26761">MGVRIQFLGSGDAFGSGGRLQTCMLVDTGADKFLIDCGASALIAMRKYQVNPNEISTIFISHLHGDHFCGIPFFILDAQMISKRTAPLAIVGPIGTKQRIVNAMEVLFPGSSQTEQKFSVSIRELDAGGSDDINGFHITSYPVAHPSGSPSTALRIEAAGKVIAYTGDTEWQESLVTAARGADILIAESYSFNKKVKFHLDYHTLMEHGNELEAKRLILTHMNDNMLANLHNISCEYAEDGKGIEI</sequence>
<dbReference type="AlphaFoldDB" id="A0A4R1Q477"/>
<protein>
    <submittedName>
        <fullName evidence="2">Ribonuclease BN (tRNA processing enzyme)</fullName>
    </submittedName>
</protein>
<dbReference type="RefSeq" id="WP_132081920.1">
    <property type="nucleotide sequence ID" value="NZ_DAMAKO010000004.1"/>
</dbReference>
<dbReference type="InterPro" id="IPR036866">
    <property type="entry name" value="RibonucZ/Hydroxyglut_hydro"/>
</dbReference>
<dbReference type="GO" id="GO:0042781">
    <property type="term" value="F:3'-tRNA processing endoribonuclease activity"/>
    <property type="evidence" value="ECO:0007669"/>
    <property type="project" value="TreeGrafter"/>
</dbReference>
<dbReference type="SUPFAM" id="SSF56281">
    <property type="entry name" value="Metallo-hydrolase/oxidoreductase"/>
    <property type="match status" value="1"/>
</dbReference>
<dbReference type="PANTHER" id="PTHR46018">
    <property type="entry name" value="ZINC PHOSPHODIESTERASE ELAC PROTEIN 1"/>
    <property type="match status" value="1"/>
</dbReference>
<reference evidence="2 3" key="1">
    <citation type="submission" date="2019-03" db="EMBL/GenBank/DDBJ databases">
        <title>Genomic Encyclopedia of Type Strains, Phase IV (KMG-IV): sequencing the most valuable type-strain genomes for metagenomic binning, comparative biology and taxonomic classification.</title>
        <authorList>
            <person name="Goeker M."/>
        </authorList>
    </citation>
    <scope>NUCLEOTIDE SEQUENCE [LARGE SCALE GENOMIC DNA]</scope>
    <source>
        <strain evidence="2 3">DSM 15969</strain>
    </source>
</reference>
<keyword evidence="3" id="KW-1185">Reference proteome</keyword>
<proteinExistence type="predicted"/>
<dbReference type="CDD" id="cd07740">
    <property type="entry name" value="metallo-hydrolase-like_MBL-fold"/>
    <property type="match status" value="1"/>
</dbReference>
<dbReference type="Proteomes" id="UP000295063">
    <property type="component" value="Unassembled WGS sequence"/>
</dbReference>
<accession>A0A4R1Q477</accession>
<evidence type="ECO:0000313" key="3">
    <source>
        <dbReference type="Proteomes" id="UP000295063"/>
    </source>
</evidence>
<dbReference type="Gene3D" id="3.60.15.10">
    <property type="entry name" value="Ribonuclease Z/Hydroxyacylglutathione hydrolase-like"/>
    <property type="match status" value="1"/>
</dbReference>
<dbReference type="OrthoDB" id="9800940at2"/>
<dbReference type="PANTHER" id="PTHR46018:SF7">
    <property type="entry name" value="RIBONUCLEASE Z"/>
    <property type="match status" value="1"/>
</dbReference>
<feature type="domain" description="Metallo-beta-lactamase" evidence="1">
    <location>
        <begin position="20"/>
        <end position="208"/>
    </location>
</feature>
<comment type="caution">
    <text evidence="2">The sequence shown here is derived from an EMBL/GenBank/DDBJ whole genome shotgun (WGS) entry which is preliminary data.</text>
</comment>
<dbReference type="Pfam" id="PF23023">
    <property type="entry name" value="Anti-Pycsar_Apyc1"/>
    <property type="match status" value="1"/>
</dbReference>
<dbReference type="EMBL" id="SLUI01000009">
    <property type="protein sequence ID" value="TCL36195.1"/>
    <property type="molecule type" value="Genomic_DNA"/>
</dbReference>
<gene>
    <name evidence="2" type="ORF">EV210_109144</name>
</gene>
<organism evidence="2 3">
    <name type="scientific">Anaerospora hongkongensis</name>
    <dbReference type="NCBI Taxonomy" id="244830"/>
    <lineage>
        <taxon>Bacteria</taxon>
        <taxon>Bacillati</taxon>
        <taxon>Bacillota</taxon>
        <taxon>Negativicutes</taxon>
        <taxon>Selenomonadales</taxon>
        <taxon>Sporomusaceae</taxon>
        <taxon>Anaerospora</taxon>
    </lineage>
</organism>
<dbReference type="InterPro" id="IPR001279">
    <property type="entry name" value="Metallo-B-lactamas"/>
</dbReference>
<evidence type="ECO:0000313" key="2">
    <source>
        <dbReference type="EMBL" id="TCL36195.1"/>
    </source>
</evidence>
<name>A0A4R1Q477_9FIRM</name>